<dbReference type="EMBL" id="WBZC01000014">
    <property type="protein sequence ID" value="KAB3535933.1"/>
    <property type="molecule type" value="Genomic_DNA"/>
</dbReference>
<evidence type="ECO:0000256" key="4">
    <source>
        <dbReference type="ARBA" id="ARBA00012681"/>
    </source>
</evidence>
<protein>
    <recommendedName>
        <fullName evidence="4 12">Cysteine synthase</fullName>
        <ecNumber evidence="4 12">2.5.1.47</ecNumber>
    </recommendedName>
</protein>
<evidence type="ECO:0000256" key="1">
    <source>
        <dbReference type="ARBA" id="ARBA00001933"/>
    </source>
</evidence>
<dbReference type="UniPathway" id="UPA00136">
    <property type="reaction ID" value="UER00200"/>
</dbReference>
<name>A0A6I0FAY9_9FIRM</name>
<gene>
    <name evidence="14" type="primary">cysK</name>
    <name evidence="14" type="ORF">F8154_05300</name>
</gene>
<feature type="binding site" evidence="10">
    <location>
        <position position="265"/>
    </location>
    <ligand>
        <name>pyridoxal 5'-phosphate</name>
        <dbReference type="ChEBI" id="CHEBI:597326"/>
    </ligand>
</feature>
<evidence type="ECO:0000259" key="13">
    <source>
        <dbReference type="Pfam" id="PF00291"/>
    </source>
</evidence>
<keyword evidence="15" id="KW-1185">Reference proteome</keyword>
<evidence type="ECO:0000256" key="8">
    <source>
        <dbReference type="ARBA" id="ARBA00023192"/>
    </source>
</evidence>
<dbReference type="PANTHER" id="PTHR10314">
    <property type="entry name" value="CYSTATHIONINE BETA-SYNTHASE"/>
    <property type="match status" value="1"/>
</dbReference>
<evidence type="ECO:0000313" key="14">
    <source>
        <dbReference type="EMBL" id="KAB3535933.1"/>
    </source>
</evidence>
<dbReference type="PROSITE" id="PS00901">
    <property type="entry name" value="CYS_SYNTHASE"/>
    <property type="match status" value="1"/>
</dbReference>
<evidence type="ECO:0000256" key="10">
    <source>
        <dbReference type="PIRSR" id="PIRSR605856-50"/>
    </source>
</evidence>
<dbReference type="EC" id="2.5.1.47" evidence="4 12"/>
<feature type="binding site" evidence="10">
    <location>
        <begin position="177"/>
        <end position="181"/>
    </location>
    <ligand>
        <name>pyridoxal 5'-phosphate</name>
        <dbReference type="ChEBI" id="CHEBI:597326"/>
    </ligand>
</feature>
<dbReference type="Pfam" id="PF00291">
    <property type="entry name" value="PALP"/>
    <property type="match status" value="1"/>
</dbReference>
<dbReference type="InterPro" id="IPR005859">
    <property type="entry name" value="CysK"/>
</dbReference>
<feature type="modified residue" description="N6-(pyridoxal phosphate)lysine" evidence="11">
    <location>
        <position position="44"/>
    </location>
</feature>
<comment type="pathway">
    <text evidence="2">Amino-acid biosynthesis; L-cysteine biosynthesis; L-cysteine from L-serine: step 2/2.</text>
</comment>
<organism evidence="14 15">
    <name type="scientific">Alkaliphilus pronyensis</name>
    <dbReference type="NCBI Taxonomy" id="1482732"/>
    <lineage>
        <taxon>Bacteria</taxon>
        <taxon>Bacillati</taxon>
        <taxon>Bacillota</taxon>
        <taxon>Clostridia</taxon>
        <taxon>Peptostreptococcales</taxon>
        <taxon>Natronincolaceae</taxon>
        <taxon>Alkaliphilus</taxon>
    </lineage>
</organism>
<sequence length="307" mass="32918">MKKANYIYELIGETPIVKLNRIVDAEMADIYLKLEFFNPGSSVKDRIALRMIEKAEEEGLLTEGSVIIEPTSGNTGIGLAMIAAAKGYGIILVMPDTMSIERRKLLKAYGAKLVLTEGEKGMKGAIEKAKELAKENNCFMPQQFENYGNPDIHKRTTAEEIWRQMDGDIDGFVAGVGTGGTITGVGEILKKKNTNIKIVAIEPAKSPVLSGGEPGPHKIQGIGAGFIPSILNTNVIDEVIRIEDEAAMDTARKVAATEGILIGISSGAAILGGLKVARELGKGKKVVVIAPSNGERYLSTALFNFED</sequence>
<evidence type="ECO:0000256" key="6">
    <source>
        <dbReference type="ARBA" id="ARBA00022679"/>
    </source>
</evidence>
<evidence type="ECO:0000256" key="11">
    <source>
        <dbReference type="PIRSR" id="PIRSR605856-51"/>
    </source>
</evidence>
<dbReference type="NCBIfam" id="TIGR01136">
    <property type="entry name" value="cysKM"/>
    <property type="match status" value="1"/>
</dbReference>
<evidence type="ECO:0000256" key="12">
    <source>
        <dbReference type="RuleBase" id="RU003985"/>
    </source>
</evidence>
<evidence type="ECO:0000256" key="5">
    <source>
        <dbReference type="ARBA" id="ARBA00022605"/>
    </source>
</evidence>
<feature type="domain" description="Tryptophan synthase beta chain-like PALP" evidence="13">
    <location>
        <begin position="9"/>
        <end position="291"/>
    </location>
</feature>
<dbReference type="InterPro" id="IPR005856">
    <property type="entry name" value="Cys_synth"/>
</dbReference>
<dbReference type="SUPFAM" id="SSF53686">
    <property type="entry name" value="Tryptophan synthase beta subunit-like PLP-dependent enzymes"/>
    <property type="match status" value="1"/>
</dbReference>
<dbReference type="RefSeq" id="WP_151860562.1">
    <property type="nucleotide sequence ID" value="NZ_WBZC01000014.1"/>
</dbReference>
<dbReference type="GO" id="GO:0004124">
    <property type="term" value="F:cysteine synthase activity"/>
    <property type="evidence" value="ECO:0007669"/>
    <property type="project" value="UniProtKB-UniRule"/>
</dbReference>
<dbReference type="InterPro" id="IPR050214">
    <property type="entry name" value="Cys_Synth/Cystath_Beta-Synth"/>
</dbReference>
<keyword evidence="8 12" id="KW-0198">Cysteine biosynthesis</keyword>
<dbReference type="Proteomes" id="UP000432715">
    <property type="component" value="Unassembled WGS sequence"/>
</dbReference>
<comment type="cofactor">
    <cofactor evidence="1 10 12">
        <name>pyridoxal 5'-phosphate</name>
        <dbReference type="ChEBI" id="CHEBI:597326"/>
    </cofactor>
</comment>
<evidence type="ECO:0000313" key="15">
    <source>
        <dbReference type="Proteomes" id="UP000432715"/>
    </source>
</evidence>
<dbReference type="InterPro" id="IPR001216">
    <property type="entry name" value="P-phosphate_BS"/>
</dbReference>
<dbReference type="AlphaFoldDB" id="A0A6I0FAY9"/>
<evidence type="ECO:0000256" key="3">
    <source>
        <dbReference type="ARBA" id="ARBA00007103"/>
    </source>
</evidence>
<dbReference type="OrthoDB" id="9808024at2"/>
<dbReference type="InterPro" id="IPR036052">
    <property type="entry name" value="TrpB-like_PALP_sf"/>
</dbReference>
<dbReference type="CDD" id="cd01561">
    <property type="entry name" value="CBS_like"/>
    <property type="match status" value="1"/>
</dbReference>
<dbReference type="Gene3D" id="3.40.50.1100">
    <property type="match status" value="2"/>
</dbReference>
<reference evidence="14 15" key="1">
    <citation type="submission" date="2019-10" db="EMBL/GenBank/DDBJ databases">
        <title>Alkaliphilus serpentinus sp. nov. and Alkaliphilus pronyensis sp. nov., two novel anaerobic alkaliphilic species isolated from the serpentinized-hosted hydrothermal field of the Prony Bay (New Caledonia).</title>
        <authorList>
            <person name="Postec A."/>
        </authorList>
    </citation>
    <scope>NUCLEOTIDE SEQUENCE [LARGE SCALE GENOMIC DNA]</scope>
    <source>
        <strain evidence="14 15">LacV</strain>
    </source>
</reference>
<proteinExistence type="inferred from homology"/>
<evidence type="ECO:0000256" key="9">
    <source>
        <dbReference type="ARBA" id="ARBA00047931"/>
    </source>
</evidence>
<comment type="caution">
    <text evidence="14">The sequence shown here is derived from an EMBL/GenBank/DDBJ whole genome shotgun (WGS) entry which is preliminary data.</text>
</comment>
<comment type="similarity">
    <text evidence="3 12">Belongs to the cysteine synthase/cystathionine beta-synthase family.</text>
</comment>
<keyword evidence="5 12" id="KW-0028">Amino-acid biosynthesis</keyword>
<comment type="catalytic activity">
    <reaction evidence="9 12">
        <text>O-acetyl-L-serine + hydrogen sulfide = L-cysteine + acetate</text>
        <dbReference type="Rhea" id="RHEA:14829"/>
        <dbReference type="ChEBI" id="CHEBI:29919"/>
        <dbReference type="ChEBI" id="CHEBI:30089"/>
        <dbReference type="ChEBI" id="CHEBI:35235"/>
        <dbReference type="ChEBI" id="CHEBI:58340"/>
        <dbReference type="EC" id="2.5.1.47"/>
    </reaction>
</comment>
<dbReference type="GO" id="GO:0006535">
    <property type="term" value="P:cysteine biosynthetic process from serine"/>
    <property type="evidence" value="ECO:0007669"/>
    <property type="project" value="UniProtKB-UniRule"/>
</dbReference>
<evidence type="ECO:0000256" key="7">
    <source>
        <dbReference type="ARBA" id="ARBA00022898"/>
    </source>
</evidence>
<evidence type="ECO:0000256" key="2">
    <source>
        <dbReference type="ARBA" id="ARBA00004962"/>
    </source>
</evidence>
<keyword evidence="7 10" id="KW-0663">Pyridoxal phosphate</keyword>
<dbReference type="GO" id="GO:0005737">
    <property type="term" value="C:cytoplasm"/>
    <property type="evidence" value="ECO:0007669"/>
    <property type="project" value="UniProtKB-ARBA"/>
</dbReference>
<dbReference type="InterPro" id="IPR001926">
    <property type="entry name" value="TrpB-like_PALP"/>
</dbReference>
<feature type="binding site" evidence="10">
    <location>
        <position position="74"/>
    </location>
    <ligand>
        <name>pyridoxal 5'-phosphate</name>
        <dbReference type="ChEBI" id="CHEBI:597326"/>
    </ligand>
</feature>
<keyword evidence="6 12" id="KW-0808">Transferase</keyword>
<accession>A0A6I0FAY9</accession>
<dbReference type="FunFam" id="3.40.50.1100:FF:000067">
    <property type="entry name" value="Cysteine synthase"/>
    <property type="match status" value="1"/>
</dbReference>
<dbReference type="NCBIfam" id="TIGR01139">
    <property type="entry name" value="cysK"/>
    <property type="match status" value="1"/>
</dbReference>